<dbReference type="EMBL" id="RPHB01000005">
    <property type="protein sequence ID" value="MBW3468646.1"/>
    <property type="molecule type" value="Genomic_DNA"/>
</dbReference>
<evidence type="ECO:0000259" key="1">
    <source>
        <dbReference type="Pfam" id="PF01425"/>
    </source>
</evidence>
<sequence>MRKFGWVLLLAGFCLGFLVAQSGNTFKRADVRAALRLIQVEFNRDEIDTMMDYLRGNLKGYEKMREFPLENHIDPAMAFDPFPVDYIFPTQTSVLDWKLPVQVNLPENQEDIAYLSIPELAYLIKNKKISSRQLTEIYLDRIKKYDPQLLSFITLTEELALAQADQADEDIASGKYRGILHGIPYGVKDLASVPGYPTTWGAAPYKNQVIDQKASIIQKLEDQGAILLGKLVTGSLARGDVWFGGQTKNPWDLSQGATGSSAGSGSAVSAGLAAFAIGTETLGSIISPSTRTGVTGLRPTYGTVSRHGFMVLSWSMDKVGPICRSVEDCAIVYDHIRGQDRKDRSSKPSSFEYNLHPDIQKLKIAQLKFNSSSLNPTQEAAYLKTLDEFKALNLEIQPIELPTDYPFEAFDIILRAESGAFFDALVREGGHRDLVEQDESSRANSLRQSRLIPAVEYLQANRYRRKLIDEIHALFKEYDVILSSTYGGRQMLITNLTGHPALSIPNGFDDQGRPTSITLIGNYFEEAKILHLANAYQKQFDYHKKRPSAYKESSAK</sequence>
<keyword evidence="3" id="KW-1185">Reference proteome</keyword>
<proteinExistence type="predicted"/>
<dbReference type="RefSeq" id="WP_219290272.1">
    <property type="nucleotide sequence ID" value="NZ_RPHB01000005.1"/>
</dbReference>
<protein>
    <submittedName>
        <fullName evidence="2">Amidase</fullName>
    </submittedName>
</protein>
<gene>
    <name evidence="2" type="ORF">EGN73_12600</name>
</gene>
<dbReference type="Pfam" id="PF01425">
    <property type="entry name" value="Amidase"/>
    <property type="match status" value="1"/>
</dbReference>
<comment type="caution">
    <text evidence="2">The sequence shown here is derived from an EMBL/GenBank/DDBJ whole genome shotgun (WGS) entry which is preliminary data.</text>
</comment>
<accession>A0A951IZB5</accession>
<dbReference type="GO" id="GO:0050567">
    <property type="term" value="F:glutaminyl-tRNA synthase (glutamine-hydrolyzing) activity"/>
    <property type="evidence" value="ECO:0007669"/>
    <property type="project" value="TreeGrafter"/>
</dbReference>
<dbReference type="Proteomes" id="UP000727490">
    <property type="component" value="Unassembled WGS sequence"/>
</dbReference>
<dbReference type="PANTHER" id="PTHR11895:SF73">
    <property type="entry name" value="AMIDASE FAMILY PROTEIN"/>
    <property type="match status" value="1"/>
</dbReference>
<dbReference type="InterPro" id="IPR000120">
    <property type="entry name" value="Amidase"/>
</dbReference>
<dbReference type="InterPro" id="IPR023631">
    <property type="entry name" value="Amidase_dom"/>
</dbReference>
<reference evidence="2 3" key="1">
    <citation type="journal article" date="2020" name="Syst. Appl. Microbiol.">
        <title>Arthrospiribacter ruber gen. nov., sp. nov., a novel bacterium isolated from Arthrospira cultures.</title>
        <authorList>
            <person name="Waleron M."/>
            <person name="Misztak A."/>
            <person name="Waleron M.M."/>
            <person name="Furmaniak M."/>
            <person name="Mrozik A."/>
            <person name="Waleron K."/>
        </authorList>
    </citation>
    <scope>NUCLEOTIDE SEQUENCE [LARGE SCALE GENOMIC DNA]</scope>
    <source>
        <strain evidence="2 3">DPMB0001</strain>
    </source>
</reference>
<dbReference type="AlphaFoldDB" id="A0A951IZB5"/>
<feature type="domain" description="Amidase" evidence="1">
    <location>
        <begin position="134"/>
        <end position="486"/>
    </location>
</feature>
<organism evidence="2 3">
    <name type="scientific">Arthrospiribacter ruber</name>
    <dbReference type="NCBI Taxonomy" id="2487934"/>
    <lineage>
        <taxon>Bacteria</taxon>
        <taxon>Pseudomonadati</taxon>
        <taxon>Bacteroidota</taxon>
        <taxon>Cytophagia</taxon>
        <taxon>Cytophagales</taxon>
        <taxon>Cyclobacteriaceae</taxon>
        <taxon>Arthrospiribacter</taxon>
    </lineage>
</organism>
<name>A0A951IZB5_9BACT</name>
<dbReference type="PANTHER" id="PTHR11895">
    <property type="entry name" value="TRANSAMIDASE"/>
    <property type="match status" value="1"/>
</dbReference>
<evidence type="ECO:0000313" key="2">
    <source>
        <dbReference type="EMBL" id="MBW3468646.1"/>
    </source>
</evidence>
<evidence type="ECO:0000313" key="3">
    <source>
        <dbReference type="Proteomes" id="UP000727490"/>
    </source>
</evidence>